<dbReference type="EMBL" id="ACPB03024613">
    <property type="status" value="NOT_ANNOTATED_CDS"/>
    <property type="molecule type" value="Genomic_DNA"/>
</dbReference>
<dbReference type="GeneID" id="141455380"/>
<reference evidence="7" key="1">
    <citation type="submission" date="2015-04" db="EMBL/GenBank/DDBJ databases">
        <authorList>
            <person name="Wilson R.K."/>
            <person name="Warren W."/>
            <person name="Dotson E."/>
            <person name="Oliveira P.L."/>
        </authorList>
    </citation>
    <scope>NUCLEOTIDE SEQUENCE</scope>
</reference>
<dbReference type="OMA" id="AYRINTP"/>
<dbReference type="InterPro" id="IPR013083">
    <property type="entry name" value="Znf_RING/FYVE/PHD"/>
</dbReference>
<dbReference type="PROSITE" id="PS50016">
    <property type="entry name" value="ZF_PHD_2"/>
    <property type="match status" value="1"/>
</dbReference>
<dbReference type="PROSITE" id="PS01359">
    <property type="entry name" value="ZF_PHD_1"/>
    <property type="match status" value="1"/>
</dbReference>
<dbReference type="CDD" id="cd15489">
    <property type="entry name" value="PHD_SF"/>
    <property type="match status" value="1"/>
</dbReference>
<evidence type="ECO:0000256" key="1">
    <source>
        <dbReference type="ARBA" id="ARBA00022723"/>
    </source>
</evidence>
<proteinExistence type="predicted"/>
<evidence type="ECO:0000256" key="4">
    <source>
        <dbReference type="PROSITE-ProRule" id="PRU00146"/>
    </source>
</evidence>
<dbReference type="EnsemblMetazoa" id="RPRC000667-RA">
    <property type="protein sequence ID" value="RPRC000667-PA"/>
    <property type="gene ID" value="RPRC000667"/>
</dbReference>
<evidence type="ECO:0000313" key="6">
    <source>
        <dbReference type="EnsemblMetazoa" id="RPRC000894-PA"/>
    </source>
</evidence>
<dbReference type="HOGENOM" id="CLU_066322_0_0_1"/>
<dbReference type="VEuPathDB" id="VectorBase:RPRC000667"/>
<dbReference type="eggNOG" id="ENOG502S6HF">
    <property type="taxonomic scope" value="Eukaryota"/>
</dbReference>
<dbReference type="AlphaFoldDB" id="T1HA40"/>
<feature type="domain" description="PHD-type" evidence="5">
    <location>
        <begin position="1"/>
        <end position="60"/>
    </location>
</feature>
<dbReference type="InterPro" id="IPR019786">
    <property type="entry name" value="Zinc_finger_PHD-type_CS"/>
</dbReference>
<dbReference type="PROSITE" id="PS00202">
    <property type="entry name" value="RUBREDOXIN"/>
    <property type="match status" value="1"/>
</dbReference>
<keyword evidence="1" id="KW-0479">Metal-binding</keyword>
<dbReference type="RefSeq" id="XP_073986505.1">
    <property type="nucleotide sequence ID" value="XM_074130404.1"/>
</dbReference>
<evidence type="ECO:0000259" key="5">
    <source>
        <dbReference type="PROSITE" id="PS50016"/>
    </source>
</evidence>
<dbReference type="InterPro" id="IPR011011">
    <property type="entry name" value="Znf_FYVE_PHD"/>
</dbReference>
<dbReference type="GO" id="GO:0008270">
    <property type="term" value="F:zinc ion binding"/>
    <property type="evidence" value="ECO:0007669"/>
    <property type="project" value="UniProtKB-KW"/>
</dbReference>
<dbReference type="EnsemblMetazoa" id="RPRC000894-RA">
    <property type="protein sequence ID" value="RPRC000894-PA"/>
    <property type="gene ID" value="RPRC000894"/>
</dbReference>
<evidence type="ECO:0000256" key="3">
    <source>
        <dbReference type="ARBA" id="ARBA00022833"/>
    </source>
</evidence>
<keyword evidence="2 4" id="KW-0863">Zinc-finger</keyword>
<dbReference type="Proteomes" id="UP000015103">
    <property type="component" value="Unassembled WGS sequence"/>
</dbReference>
<dbReference type="EMBL" id="ACPB03027065">
    <property type="status" value="NOT_ANNOTATED_CDS"/>
    <property type="molecule type" value="Genomic_DNA"/>
</dbReference>
<keyword evidence="7" id="KW-1185">Reference proteome</keyword>
<dbReference type="SMART" id="SM00249">
    <property type="entry name" value="PHD"/>
    <property type="match status" value="1"/>
</dbReference>
<dbReference type="RefSeq" id="XP_073987503.1">
    <property type="nucleotide sequence ID" value="XM_074131402.1"/>
</dbReference>
<dbReference type="Gene3D" id="3.30.40.10">
    <property type="entry name" value="Zinc/RING finger domain, C3HC4 (zinc finger)"/>
    <property type="match status" value="1"/>
</dbReference>
<dbReference type="VEuPathDB" id="VectorBase:RPRC000894"/>
<dbReference type="InterPro" id="IPR019787">
    <property type="entry name" value="Znf_PHD-finger"/>
</dbReference>
<evidence type="ECO:0000256" key="2">
    <source>
        <dbReference type="ARBA" id="ARBA00022771"/>
    </source>
</evidence>
<dbReference type="InterPro" id="IPR001965">
    <property type="entry name" value="Znf_PHD"/>
</dbReference>
<dbReference type="InterPro" id="IPR018527">
    <property type="entry name" value="Rubredoxin_Fe_BS"/>
</dbReference>
<dbReference type="InterPro" id="IPR057251">
    <property type="entry name" value="FP_C"/>
</dbReference>
<dbReference type="Pfam" id="PF25298">
    <property type="entry name" value="Baculo_FP_2nd"/>
    <property type="match status" value="1"/>
</dbReference>
<accession>T1HA40</accession>
<reference evidence="6" key="2">
    <citation type="submission" date="2015-05" db="UniProtKB">
        <authorList>
            <consortium name="EnsemblMetazoa"/>
        </authorList>
    </citation>
    <scope>IDENTIFICATION</scope>
</reference>
<dbReference type="SUPFAM" id="SSF57903">
    <property type="entry name" value="FYVE/PHD zinc finger"/>
    <property type="match status" value="1"/>
</dbReference>
<protein>
    <submittedName>
        <fullName evidence="6">PHD-type domain-containing protein</fullName>
    </submittedName>
</protein>
<evidence type="ECO:0000313" key="7">
    <source>
        <dbReference type="Proteomes" id="UP000015103"/>
    </source>
</evidence>
<sequence length="329" mass="37041">MVVCPACNSTVTRDDKKSLTCSNVQCKAIYHSKCCNLKDKDVDNLIALNKTWICPACDTAKKNFPHSERPVTPSEASAASSLNDESVRKLWEVLKELAEEVRLMKVRLPESGCDFKDIKSTLDKQAELSFENSERLKKLENLLETQNKQIELLSSENCTLKKKVSALEVRVNTSEQRLLRNTIEIRGIPSKQEEVPAAVVVSVCAGLGLKISSDDLDHVERLGPRRDGAPGAVVARFVRQSLRDEVVRQRRIKRDFSTRHLGYPDSDSRVYVGDAMTATNRHLYWLARQKRSADKVKYVWFSGGRVKCRRGDGLPVVVINSPEDLDVFP</sequence>
<keyword evidence="3" id="KW-0862">Zinc</keyword>
<organism evidence="6 7">
    <name type="scientific">Rhodnius prolixus</name>
    <name type="common">Triatomid bug</name>
    <dbReference type="NCBI Taxonomy" id="13249"/>
    <lineage>
        <taxon>Eukaryota</taxon>
        <taxon>Metazoa</taxon>
        <taxon>Ecdysozoa</taxon>
        <taxon>Arthropoda</taxon>
        <taxon>Hexapoda</taxon>
        <taxon>Insecta</taxon>
        <taxon>Pterygota</taxon>
        <taxon>Neoptera</taxon>
        <taxon>Paraneoptera</taxon>
        <taxon>Hemiptera</taxon>
        <taxon>Heteroptera</taxon>
        <taxon>Panheteroptera</taxon>
        <taxon>Cimicomorpha</taxon>
        <taxon>Reduviidae</taxon>
        <taxon>Triatominae</taxon>
        <taxon>Rhodnius</taxon>
    </lineage>
</organism>
<dbReference type="GeneID" id="141455912"/>
<name>T1HA40_RHOPR</name>